<evidence type="ECO:0000313" key="3">
    <source>
        <dbReference type="Proteomes" id="UP000243459"/>
    </source>
</evidence>
<dbReference type="Proteomes" id="UP000243459">
    <property type="component" value="Chromosome 1"/>
</dbReference>
<feature type="compositionally biased region" description="Acidic residues" evidence="1">
    <location>
        <begin position="134"/>
        <end position="146"/>
    </location>
</feature>
<dbReference type="PANTHER" id="PTHR34572">
    <property type="entry name" value="GOLGIN FAMILY A PROTEIN"/>
    <property type="match status" value="1"/>
</dbReference>
<feature type="region of interest" description="Disordered" evidence="1">
    <location>
        <begin position="1"/>
        <end position="155"/>
    </location>
</feature>
<name>A0A5P1FQG3_ASPOF</name>
<gene>
    <name evidence="2" type="ORF">A4U43_C01F18920</name>
</gene>
<evidence type="ECO:0000313" key="2">
    <source>
        <dbReference type="EMBL" id="ONK80536.1"/>
    </source>
</evidence>
<dbReference type="OMA" id="GPKLMLC"/>
<feature type="compositionally biased region" description="Polar residues" evidence="1">
    <location>
        <begin position="116"/>
        <end position="127"/>
    </location>
</feature>
<organism evidence="2 3">
    <name type="scientific">Asparagus officinalis</name>
    <name type="common">Garden asparagus</name>
    <dbReference type="NCBI Taxonomy" id="4686"/>
    <lineage>
        <taxon>Eukaryota</taxon>
        <taxon>Viridiplantae</taxon>
        <taxon>Streptophyta</taxon>
        <taxon>Embryophyta</taxon>
        <taxon>Tracheophyta</taxon>
        <taxon>Spermatophyta</taxon>
        <taxon>Magnoliopsida</taxon>
        <taxon>Liliopsida</taxon>
        <taxon>Asparagales</taxon>
        <taxon>Asparagaceae</taxon>
        <taxon>Asparagoideae</taxon>
        <taxon>Asparagus</taxon>
    </lineage>
</organism>
<feature type="compositionally biased region" description="Low complexity" evidence="1">
    <location>
        <begin position="38"/>
        <end position="60"/>
    </location>
</feature>
<keyword evidence="3" id="KW-1185">Reference proteome</keyword>
<dbReference type="PANTHER" id="PTHR34572:SF1">
    <property type="entry name" value="GOLGIN FAMILY A PROTEIN"/>
    <property type="match status" value="1"/>
</dbReference>
<protein>
    <submittedName>
        <fullName evidence="2">Uncharacterized protein</fullName>
    </submittedName>
</protein>
<evidence type="ECO:0000256" key="1">
    <source>
        <dbReference type="SAM" id="MobiDB-lite"/>
    </source>
</evidence>
<proteinExistence type="predicted"/>
<dbReference type="Gramene" id="ONK80536">
    <property type="protein sequence ID" value="ONK80536"/>
    <property type="gene ID" value="A4U43_C01F18920"/>
</dbReference>
<accession>A0A5P1FQG3</accession>
<dbReference type="EMBL" id="CM007381">
    <property type="protein sequence ID" value="ONK80536.1"/>
    <property type="molecule type" value="Genomic_DNA"/>
</dbReference>
<reference evidence="3" key="1">
    <citation type="journal article" date="2017" name="Nat. Commun.">
        <title>The asparagus genome sheds light on the origin and evolution of a young Y chromosome.</title>
        <authorList>
            <person name="Harkess A."/>
            <person name="Zhou J."/>
            <person name="Xu C."/>
            <person name="Bowers J.E."/>
            <person name="Van der Hulst R."/>
            <person name="Ayyampalayam S."/>
            <person name="Mercati F."/>
            <person name="Riccardi P."/>
            <person name="McKain M.R."/>
            <person name="Kakrana A."/>
            <person name="Tang H."/>
            <person name="Ray J."/>
            <person name="Groenendijk J."/>
            <person name="Arikit S."/>
            <person name="Mathioni S.M."/>
            <person name="Nakano M."/>
            <person name="Shan H."/>
            <person name="Telgmann-Rauber A."/>
            <person name="Kanno A."/>
            <person name="Yue Z."/>
            <person name="Chen H."/>
            <person name="Li W."/>
            <person name="Chen Y."/>
            <person name="Xu X."/>
            <person name="Zhang Y."/>
            <person name="Luo S."/>
            <person name="Chen H."/>
            <person name="Gao J."/>
            <person name="Mao Z."/>
            <person name="Pires J.C."/>
            <person name="Luo M."/>
            <person name="Kudrna D."/>
            <person name="Wing R.A."/>
            <person name="Meyers B.C."/>
            <person name="Yi K."/>
            <person name="Kong H."/>
            <person name="Lavrijsen P."/>
            <person name="Sunseri F."/>
            <person name="Falavigna A."/>
            <person name="Ye Y."/>
            <person name="Leebens-Mack J.H."/>
            <person name="Chen G."/>
        </authorList>
    </citation>
    <scope>NUCLEOTIDE SEQUENCE [LARGE SCALE GENOMIC DNA]</scope>
    <source>
        <strain evidence="3">cv. DH0086</strain>
    </source>
</reference>
<dbReference type="AlphaFoldDB" id="A0A5P1FQG3"/>
<sequence>MEGVGARLGRSSTRFQPAVAFTGPVRKWTKRWVPLPNPSTTSNNSSSSNPNKTSNSEPSNLMLYKWTPISPSKNDGVPATPEDPPKRKFRYVPVSVTKNQKQDAAEDSGSEGGSSPQPTTEDGSSGKTNRDDVLMEDAQEAAEEANETNLDLNLN</sequence>